<dbReference type="OrthoDB" id="981199at2"/>
<dbReference type="InterPro" id="IPR034660">
    <property type="entry name" value="DinB/YfiT-like"/>
</dbReference>
<accession>A0A1H9BU12</accession>
<evidence type="ECO:0000313" key="2">
    <source>
        <dbReference type="Proteomes" id="UP000198999"/>
    </source>
</evidence>
<organism evidence="1 2">
    <name type="scientific">Hyunsoonleella jejuensis</name>
    <dbReference type="NCBI Taxonomy" id="419940"/>
    <lineage>
        <taxon>Bacteria</taxon>
        <taxon>Pseudomonadati</taxon>
        <taxon>Bacteroidota</taxon>
        <taxon>Flavobacteriia</taxon>
        <taxon>Flavobacteriales</taxon>
        <taxon>Flavobacteriaceae</taxon>
    </lineage>
</organism>
<gene>
    <name evidence="1" type="ORF">SAMN05421824_0707</name>
</gene>
<dbReference type="Proteomes" id="UP000198999">
    <property type="component" value="Unassembled WGS sequence"/>
</dbReference>
<name>A0A1H9BU12_9FLAO</name>
<dbReference type="EMBL" id="FOFN01000001">
    <property type="protein sequence ID" value="SEP92454.1"/>
    <property type="molecule type" value="Genomic_DNA"/>
</dbReference>
<dbReference type="RefSeq" id="WP_092575417.1">
    <property type="nucleotide sequence ID" value="NZ_FOFN01000001.1"/>
</dbReference>
<dbReference type="InterPro" id="IPR011463">
    <property type="entry name" value="DUF1569"/>
</dbReference>
<protein>
    <recommendedName>
        <fullName evidence="3">DinB superfamily protein</fullName>
    </recommendedName>
</protein>
<dbReference type="Pfam" id="PF07606">
    <property type="entry name" value="DUF1569"/>
    <property type="match status" value="1"/>
</dbReference>
<keyword evidence="2" id="KW-1185">Reference proteome</keyword>
<dbReference type="Gene3D" id="1.20.120.450">
    <property type="entry name" value="dinb family like domain"/>
    <property type="match status" value="1"/>
</dbReference>
<reference evidence="1 2" key="1">
    <citation type="submission" date="2016-10" db="EMBL/GenBank/DDBJ databases">
        <authorList>
            <person name="de Groot N.N."/>
        </authorList>
    </citation>
    <scope>NUCLEOTIDE SEQUENCE [LARGE SCALE GENOMIC DNA]</scope>
    <source>
        <strain evidence="1 2">DSM 21035</strain>
    </source>
</reference>
<dbReference type="AlphaFoldDB" id="A0A1H9BU12"/>
<proteinExistence type="predicted"/>
<evidence type="ECO:0008006" key="3">
    <source>
        <dbReference type="Google" id="ProtNLM"/>
    </source>
</evidence>
<evidence type="ECO:0000313" key="1">
    <source>
        <dbReference type="EMBL" id="SEP92454.1"/>
    </source>
</evidence>
<sequence>MRNSRIKQVKQLLAEIEENIPKKDFKNEHVSKSTIGWQLDHALKVVNGVCKMLEASDPKTYTSNFNLTRTVMFTFGYFPRGKGKSPKVVLPPDVITSENLLNQLALAKTNLEKIKSLPKTSHFEHFLFGDLTKKQTVRFIEIHTKHHLKIVRDMLK</sequence>